<keyword evidence="2" id="KW-1185">Reference proteome</keyword>
<dbReference type="KEGG" id="asoc:CB4_02979"/>
<dbReference type="Proteomes" id="UP000217696">
    <property type="component" value="Chromosome"/>
</dbReference>
<dbReference type="PROSITE" id="PS51736">
    <property type="entry name" value="RECOMBINASES_3"/>
    <property type="match status" value="1"/>
</dbReference>
<dbReference type="PROSITE" id="PS51737">
    <property type="entry name" value="RECOMBINASE_DNA_BIND"/>
    <property type="match status" value="1"/>
</dbReference>
<proteinExistence type="predicted"/>
<name>A0A0U5B2I2_9BACL</name>
<dbReference type="OrthoDB" id="9769353at2"/>
<sequence length="513" mass="59225">MIPVAIYARVSTDQQGDSIDHQISLMKDYMHRMFSEEYAAADDLLYVDEGYSGYYTTILERPAMKRLLEDARAGKFRVVLFKEITRMGRDEEENLKIVRILEASGVRIKSHDGYDSERPESKLLFKISNFMAEVESERISSRVSAGFREKARTGKWPSAHVPFGYRRDPNTQHLVIDESQAEAVRLAFHSYVHDRLGTPAIAERLNAHGYRSTRNNRFQQATVRKMLSNPVYMGDVVYGVKRTKLERVYDDNQNLVKKNRKYIETGNPIIVQEAHPAIVDRSLFNRTQELLCERSTKTGMPSNRVKYPLAGLLYCARCGAGMVTIQSTKPGQKKYRYRYYKCGQNHKYGRAVCVHEPIPAEELEQAVFRLLMDELARAQDSHPIHSYAKAKSGELAHKYTALEEERKKLLKKQMNIIATSDLLEPDMLRELLAGLKDRIDAVTQQMKRIQKQMIESGQTENQVYTLGEVLAFRHALVGTESHQTLRVFFHRLVKRVEVYDRNTVTHLCLRFSY</sequence>
<dbReference type="Pfam" id="PF13408">
    <property type="entry name" value="Zn_ribbon_recom"/>
    <property type="match status" value="1"/>
</dbReference>
<protein>
    <submittedName>
        <fullName evidence="1">Transposon gamma-delta resolvase</fullName>
    </submittedName>
</protein>
<evidence type="ECO:0000313" key="1">
    <source>
        <dbReference type="EMBL" id="BAU28802.1"/>
    </source>
</evidence>
<dbReference type="AlphaFoldDB" id="A0A0U5B2I2"/>
<dbReference type="PROSITE" id="PS00397">
    <property type="entry name" value="RECOMBINASES_1"/>
    <property type="match status" value="1"/>
</dbReference>
<dbReference type="PANTHER" id="PTHR30461">
    <property type="entry name" value="DNA-INVERTASE FROM LAMBDOID PROPHAGE"/>
    <property type="match status" value="1"/>
</dbReference>
<dbReference type="InterPro" id="IPR025827">
    <property type="entry name" value="Zn_ribbon_recom_dom"/>
</dbReference>
<accession>A0A0U5B2I2</accession>
<dbReference type="RefSeq" id="WP_096466510.1">
    <property type="nucleotide sequence ID" value="NZ_AP017312.1"/>
</dbReference>
<dbReference type="SUPFAM" id="SSF53041">
    <property type="entry name" value="Resolvase-like"/>
    <property type="match status" value="1"/>
</dbReference>
<dbReference type="InterPro" id="IPR038109">
    <property type="entry name" value="DNA_bind_recomb_sf"/>
</dbReference>
<dbReference type="Pfam" id="PF07508">
    <property type="entry name" value="Recombinase"/>
    <property type="match status" value="1"/>
</dbReference>
<dbReference type="Gene3D" id="3.40.50.1390">
    <property type="entry name" value="Resolvase, N-terminal catalytic domain"/>
    <property type="match status" value="1"/>
</dbReference>
<evidence type="ECO:0000313" key="2">
    <source>
        <dbReference type="Proteomes" id="UP000217696"/>
    </source>
</evidence>
<dbReference type="PANTHER" id="PTHR30461:SF23">
    <property type="entry name" value="DNA RECOMBINASE-RELATED"/>
    <property type="match status" value="1"/>
</dbReference>
<dbReference type="InterPro" id="IPR006119">
    <property type="entry name" value="Resolv_N"/>
</dbReference>
<dbReference type="InterPro" id="IPR011109">
    <property type="entry name" value="DNA_bind_recombinase_dom"/>
</dbReference>
<reference evidence="1 2" key="1">
    <citation type="submission" date="2015-12" db="EMBL/GenBank/DDBJ databases">
        <title>Genome sequence of Aneurinibacillus soli.</title>
        <authorList>
            <person name="Lee J.S."/>
            <person name="Lee K.C."/>
            <person name="Kim K.K."/>
            <person name="Lee B.W."/>
        </authorList>
    </citation>
    <scope>NUCLEOTIDE SEQUENCE [LARGE SCALE GENOMIC DNA]</scope>
    <source>
        <strain evidence="1 2">CB4</strain>
    </source>
</reference>
<organism evidence="1 2">
    <name type="scientific">Aneurinibacillus soli</name>
    <dbReference type="NCBI Taxonomy" id="1500254"/>
    <lineage>
        <taxon>Bacteria</taxon>
        <taxon>Bacillati</taxon>
        <taxon>Bacillota</taxon>
        <taxon>Bacilli</taxon>
        <taxon>Bacillales</taxon>
        <taxon>Paenibacillaceae</taxon>
        <taxon>Aneurinibacillus group</taxon>
        <taxon>Aneurinibacillus</taxon>
    </lineage>
</organism>
<dbReference type="Gene3D" id="3.90.1750.20">
    <property type="entry name" value="Putative Large Serine Recombinase, Chain B, Domain 2"/>
    <property type="match status" value="1"/>
</dbReference>
<dbReference type="InterPro" id="IPR050639">
    <property type="entry name" value="SSR_resolvase"/>
</dbReference>
<dbReference type="InterPro" id="IPR036162">
    <property type="entry name" value="Resolvase-like_N_sf"/>
</dbReference>
<dbReference type="EMBL" id="AP017312">
    <property type="protein sequence ID" value="BAU28802.1"/>
    <property type="molecule type" value="Genomic_DNA"/>
</dbReference>
<dbReference type="GO" id="GO:0000150">
    <property type="term" value="F:DNA strand exchange activity"/>
    <property type="evidence" value="ECO:0007669"/>
    <property type="project" value="InterPro"/>
</dbReference>
<dbReference type="InterPro" id="IPR006118">
    <property type="entry name" value="Recombinase_CS"/>
</dbReference>
<gene>
    <name evidence="1" type="primary">tnpR</name>
    <name evidence="1" type="ORF">CB4_02979</name>
</gene>
<dbReference type="GO" id="GO:0003677">
    <property type="term" value="F:DNA binding"/>
    <property type="evidence" value="ECO:0007669"/>
    <property type="project" value="InterPro"/>
</dbReference>
<dbReference type="Pfam" id="PF00239">
    <property type="entry name" value="Resolvase"/>
    <property type="match status" value="1"/>
</dbReference>
<dbReference type="SMART" id="SM00857">
    <property type="entry name" value="Resolvase"/>
    <property type="match status" value="1"/>
</dbReference>
<dbReference type="CDD" id="cd00338">
    <property type="entry name" value="Ser_Recombinase"/>
    <property type="match status" value="1"/>
</dbReference>